<dbReference type="Proteomes" id="UP000185124">
    <property type="component" value="Unassembled WGS sequence"/>
</dbReference>
<comment type="catalytic activity">
    <reaction evidence="4">
        <text>a 2'-deoxyadenosine in DNA + S-adenosyl-L-methionine = an N(6)-methyl-2'-deoxyadenosine in DNA + S-adenosyl-L-homocysteine + H(+)</text>
        <dbReference type="Rhea" id="RHEA:15197"/>
        <dbReference type="Rhea" id="RHEA-COMP:12418"/>
        <dbReference type="Rhea" id="RHEA-COMP:12419"/>
        <dbReference type="ChEBI" id="CHEBI:15378"/>
        <dbReference type="ChEBI" id="CHEBI:57856"/>
        <dbReference type="ChEBI" id="CHEBI:59789"/>
        <dbReference type="ChEBI" id="CHEBI:90615"/>
        <dbReference type="ChEBI" id="CHEBI:90616"/>
        <dbReference type="EC" id="2.1.1.72"/>
    </reaction>
</comment>
<dbReference type="PANTHER" id="PTHR33841:SF1">
    <property type="entry name" value="DNA METHYLTRANSFERASE A"/>
    <property type="match status" value="1"/>
</dbReference>
<proteinExistence type="predicted"/>
<dbReference type="GO" id="GO:0009007">
    <property type="term" value="F:site-specific DNA-methyltransferase (adenine-specific) activity"/>
    <property type="evidence" value="ECO:0007669"/>
    <property type="project" value="UniProtKB-EC"/>
</dbReference>
<keyword evidence="6" id="KW-1185">Reference proteome</keyword>
<keyword evidence="2" id="KW-0489">Methyltransferase</keyword>
<accession>A0A1N5WEP1</accession>
<sequence length="1638" mass="184337">MSFESLTNRGEYLSAHYLAEILPTTLKGGLLKQWAEQEKAGEGTPRTNLRGMRRQYFDAKTELTDVDFFDPERLRKQHQDVLRALDFDPQPQTITVERNGQEYEVSVAHAELTTAHGIVALDCGWAVDTEAAQDPEDAGRLLDPLTLSSTETIETGAKLASLLFAADSPKPRYVLILSGGVITLADRTVWGEGRYLAVSLDTAYARNDDKELDVVAALFGADSLRPPAEGGTEPLAELVAGSRQHAVGVSSELREGLKVSVELIANEVLDQIRRAGFHPQQVMDLDELAKELGRESLRYLYRILFLLYAEARPELGVLPVNDPQYVEGYSLARLGDLVSRRLAPSAEDGTHLYESLDLLFRMVNEGHRPRGGADVDDKASEGEGLRFEPMRSDLFLPEKTKLIGRLIAEPGSDPDDEHAPKIDTRLRNKVLYEVLRRLMLTKGGKKRRGGFISYAQLGINQLGAVYEGLMSYTGFVATEQLYEVAKDGDPKDGSWMIPASKVDEYDDGVFVYKEDPYTGVRSRVSHQPGEFVYRLAGRDRQTSASYYTPQSLTEVTVQLALKYRLDQDDTITPARELLDWTICEPALGSGAFLNEAINQVAAEYLRRRQKELEVTLDPEDYHLELQRVKAYIALHNSYGVDLNRTAVELAEVSLWLNVMHAGLQAPWFGLHLQRGNSLIGAGRKTYGPKQLADKSWLTTTPKEQPFRDGPIDEGTIHHFLLPADGWGAVAGEKEARELAPAETARLKAWRTAMKRTPSAKGKNSQVQRLQALARRVEFLWGLVQQRLDISEREIRRDIAVWGAEDLPKVTEAVPREEILADLTAPGTPYWRLKTLMDVWCALWFWPLDKVGLLDGSDPVYPAAPVQVSHIKDEPAYEEPAVYETADIFGNVQPQQMKLPTKLTGGTRRMTVAEQLRQQVPLSSLDDWLTFAEALIGRSDADENTERFFGRKLTSLSEMSEFERKLDGVIGVDSPWTLSDRFPWLLAADQIAEQQGFFHWELTFAQAFAEGGFDLQVGNPPWVRPDWVEDVVLAESDPWFRLVERPTTEEWRKRKAEQFSKHDRWLQYFLSELAMNVGVVQVLGGAVTYPLLDGTRPDLYRAFMCRAWENLGQSGIAGLIHPDTHFAGSREGKLRAAAYRHLRFHAHFSNRLQLFDEVAGTRQFGVHLYGATGSINFTHVSWLFAPGSLTASLTHDGSGEAPGIKHDGRWELRPHRARLVTVDQDRLKHWRKLLGGQESVEQTRLLFPVTSVEDGAMLALAQASRRLHHLHPVTSLGFDEGKAKKDGLIVWDTGSREDWDSIVLQGTHIGIATPLAKQPNVPCKSNRDWQAFDPSSMDADTVPRANYRRSTTLDKFQSAQDNWNGQRYSRFYRLAWREMVPFDTERSLHAALIPPGPTHVDAVNTMRLSESLGTVLVAGFWASLPLDYLLRVWGKNHLRMTEARNFPAPQSDHPLAAALAIRTLRLNCMTRAYSTLWSEVYDPAWPSNENWSISQRPARPLADVGPSWVWSSALRTEQERRAALVEIDALVAVWLGIAPQELVSIYRSRFPILADYEAETWFDDAGRKIAANHHAFGVGQSKEDHLRLVRYLESPEMELPPNGYVAPFYKADRENEYRQAHAVFSKRLQDAIDAGWQPS</sequence>
<keyword evidence="3" id="KW-0808">Transferase</keyword>
<name>A0A1N5WEP1_9ACTN</name>
<dbReference type="OrthoDB" id="4280289at2"/>
<dbReference type="GO" id="GO:0032259">
    <property type="term" value="P:methylation"/>
    <property type="evidence" value="ECO:0007669"/>
    <property type="project" value="UniProtKB-KW"/>
</dbReference>
<dbReference type="EMBL" id="FSQT01000001">
    <property type="protein sequence ID" value="SIM83692.1"/>
    <property type="molecule type" value="Genomic_DNA"/>
</dbReference>
<evidence type="ECO:0000256" key="3">
    <source>
        <dbReference type="ARBA" id="ARBA00022679"/>
    </source>
</evidence>
<reference evidence="6" key="1">
    <citation type="submission" date="2016-12" db="EMBL/GenBank/DDBJ databases">
        <authorList>
            <person name="Varghese N."/>
            <person name="Submissions S."/>
        </authorList>
    </citation>
    <scope>NUCLEOTIDE SEQUENCE [LARGE SCALE GENOMIC DNA]</scope>
    <source>
        <strain evidence="6">DSM 45599</strain>
    </source>
</reference>
<protein>
    <recommendedName>
        <fullName evidence="1">site-specific DNA-methyltransferase (adenine-specific)</fullName>
        <ecNumber evidence="1">2.1.1.72</ecNumber>
    </recommendedName>
</protein>
<evidence type="ECO:0000313" key="5">
    <source>
        <dbReference type="EMBL" id="SIM83692.1"/>
    </source>
</evidence>
<dbReference type="EC" id="2.1.1.72" evidence="1"/>
<dbReference type="RefSeq" id="WP_074311321.1">
    <property type="nucleotide sequence ID" value="NZ_FSQT01000001.1"/>
</dbReference>
<dbReference type="InterPro" id="IPR050953">
    <property type="entry name" value="N4_N6_ade-DNA_methylase"/>
</dbReference>
<gene>
    <name evidence="5" type="ORF">SAMN04489832_2398</name>
</gene>
<dbReference type="PANTHER" id="PTHR33841">
    <property type="entry name" value="DNA METHYLTRANSFERASE YEEA-RELATED"/>
    <property type="match status" value="1"/>
</dbReference>
<evidence type="ECO:0000256" key="1">
    <source>
        <dbReference type="ARBA" id="ARBA00011900"/>
    </source>
</evidence>
<evidence type="ECO:0000256" key="2">
    <source>
        <dbReference type="ARBA" id="ARBA00022603"/>
    </source>
</evidence>
<dbReference type="Gene3D" id="3.40.50.150">
    <property type="entry name" value="Vaccinia Virus protein VP39"/>
    <property type="match status" value="2"/>
</dbReference>
<organism evidence="5 6">
    <name type="scientific">Micromonospora cremea</name>
    <dbReference type="NCBI Taxonomy" id="709881"/>
    <lineage>
        <taxon>Bacteria</taxon>
        <taxon>Bacillati</taxon>
        <taxon>Actinomycetota</taxon>
        <taxon>Actinomycetes</taxon>
        <taxon>Micromonosporales</taxon>
        <taxon>Micromonosporaceae</taxon>
        <taxon>Micromonospora</taxon>
    </lineage>
</organism>
<dbReference type="STRING" id="709881.SAMN04489832_2398"/>
<dbReference type="InterPro" id="IPR029063">
    <property type="entry name" value="SAM-dependent_MTases_sf"/>
</dbReference>
<evidence type="ECO:0000313" key="6">
    <source>
        <dbReference type="Proteomes" id="UP000185124"/>
    </source>
</evidence>
<evidence type="ECO:0000256" key="4">
    <source>
        <dbReference type="ARBA" id="ARBA00047942"/>
    </source>
</evidence>
<dbReference type="SUPFAM" id="SSF53335">
    <property type="entry name" value="S-adenosyl-L-methionine-dependent methyltransferases"/>
    <property type="match status" value="1"/>
</dbReference>